<feature type="domain" description="Nitroreductase" evidence="6">
    <location>
        <begin position="8"/>
        <end position="161"/>
    </location>
</feature>
<evidence type="ECO:0000256" key="1">
    <source>
        <dbReference type="ARBA" id="ARBA00008366"/>
    </source>
</evidence>
<dbReference type="RefSeq" id="WP_249861369.1">
    <property type="nucleotide sequence ID" value="NZ_CP027059.1"/>
</dbReference>
<evidence type="ECO:0000259" key="6">
    <source>
        <dbReference type="Pfam" id="PF00881"/>
    </source>
</evidence>
<reference evidence="7" key="2">
    <citation type="journal article" date="2021" name="J Anim Sci Technol">
        <title>Complete genome sequence of Paenibacillus konkukensis sp. nov. SK3146 as a potential probiotic strain.</title>
        <authorList>
            <person name="Jung H.I."/>
            <person name="Park S."/>
            <person name="Niu K.M."/>
            <person name="Lee S.W."/>
            <person name="Kothari D."/>
            <person name="Yi K.J."/>
            <person name="Kim S.K."/>
        </authorList>
    </citation>
    <scope>NUCLEOTIDE SEQUENCE</scope>
    <source>
        <strain evidence="7">SK3146</strain>
    </source>
</reference>
<name>A0ABY4RU51_9BACL</name>
<dbReference type="Gene3D" id="3.40.109.10">
    <property type="entry name" value="NADH Oxidase"/>
    <property type="match status" value="1"/>
</dbReference>
<evidence type="ECO:0000256" key="2">
    <source>
        <dbReference type="ARBA" id="ARBA00022630"/>
    </source>
</evidence>
<keyword evidence="4 5" id="KW-0560">Oxidoreductase</keyword>
<accession>A0ABY4RU51</accession>
<evidence type="ECO:0000313" key="8">
    <source>
        <dbReference type="Proteomes" id="UP001057134"/>
    </source>
</evidence>
<reference evidence="7" key="1">
    <citation type="submission" date="2018-02" db="EMBL/GenBank/DDBJ databases">
        <authorList>
            <person name="Kim S.-K."/>
            <person name="Jung H.-I."/>
            <person name="Lee S.-W."/>
        </authorList>
    </citation>
    <scope>NUCLEOTIDE SEQUENCE</scope>
    <source>
        <strain evidence="7">SK3146</strain>
    </source>
</reference>
<proteinExistence type="inferred from homology"/>
<evidence type="ECO:0000256" key="4">
    <source>
        <dbReference type="ARBA" id="ARBA00023002"/>
    </source>
</evidence>
<evidence type="ECO:0000313" key="7">
    <source>
        <dbReference type="EMBL" id="UQZ85770.1"/>
    </source>
</evidence>
<keyword evidence="2 5" id="KW-0285">Flavoprotein</keyword>
<organism evidence="7 8">
    <name type="scientific">Paenibacillus konkukensis</name>
    <dbReference type="NCBI Taxonomy" id="2020716"/>
    <lineage>
        <taxon>Bacteria</taxon>
        <taxon>Bacillati</taxon>
        <taxon>Bacillota</taxon>
        <taxon>Bacilli</taxon>
        <taxon>Bacillales</taxon>
        <taxon>Paenibacillaceae</taxon>
        <taxon>Paenibacillus</taxon>
    </lineage>
</organism>
<keyword evidence="3 5" id="KW-0288">FMN</keyword>
<evidence type="ECO:0000256" key="5">
    <source>
        <dbReference type="PIRNR" id="PIRNR005426"/>
    </source>
</evidence>
<gene>
    <name evidence="7" type="primary">nfrA1_2</name>
    <name evidence="7" type="ORF">SK3146_05059</name>
</gene>
<dbReference type="Pfam" id="PF00881">
    <property type="entry name" value="Nitroreductase"/>
    <property type="match status" value="1"/>
</dbReference>
<protein>
    <submittedName>
        <fullName evidence="7">FMN reductase (NADPH)</fullName>
        <ecNumber evidence="7">1.5.1.38</ecNumber>
    </submittedName>
</protein>
<dbReference type="InterPro" id="IPR029479">
    <property type="entry name" value="Nitroreductase"/>
</dbReference>
<evidence type="ECO:0000256" key="3">
    <source>
        <dbReference type="ARBA" id="ARBA00022643"/>
    </source>
</evidence>
<dbReference type="PANTHER" id="PTHR43425:SF2">
    <property type="entry name" value="OXYGEN-INSENSITIVE NADPH NITROREDUCTASE"/>
    <property type="match status" value="1"/>
</dbReference>
<dbReference type="Proteomes" id="UP001057134">
    <property type="component" value="Chromosome"/>
</dbReference>
<comment type="similarity">
    <text evidence="1 5">Belongs to the flavin oxidoreductase frp family.</text>
</comment>
<sequence length="244" mass="27064">MNPTIELLRSHRSIRKFKPDALTSEQIEAIISSAQMASSSSNVQAYSIIGVTDPGLKQELARLAGNQAYIEQCGLFLVFVADLHRLKEASALHGQPFHHNTESFLVATVDATLAAQNAAIAAESLGLGICYIGGIRNNPQNVCELLQLPELTYPVYGMCVGVPDQEPSHRPRLPRQAVYHSNRYHADKAAQGTKEYDETMYEYYRERTGGKTLTTWSQGIADKYAKPGRAHIRPFLDSRGFKLE</sequence>
<dbReference type="PANTHER" id="PTHR43425">
    <property type="entry name" value="OXYGEN-INSENSITIVE NADPH NITROREDUCTASE"/>
    <property type="match status" value="1"/>
</dbReference>
<dbReference type="SUPFAM" id="SSF55469">
    <property type="entry name" value="FMN-dependent nitroreductase-like"/>
    <property type="match status" value="1"/>
</dbReference>
<dbReference type="GO" id="GO:0052873">
    <property type="term" value="F:FMN reductase (NADPH) activity"/>
    <property type="evidence" value="ECO:0007669"/>
    <property type="project" value="UniProtKB-EC"/>
</dbReference>
<keyword evidence="8" id="KW-1185">Reference proteome</keyword>
<dbReference type="InterPro" id="IPR016446">
    <property type="entry name" value="Flavin_OxRdtase_Frp"/>
</dbReference>
<dbReference type="EC" id="1.5.1.38" evidence="7"/>
<dbReference type="InterPro" id="IPR000415">
    <property type="entry name" value="Nitroreductase-like"/>
</dbReference>
<keyword evidence="5" id="KW-0521">NADP</keyword>
<dbReference type="NCBIfam" id="NF008033">
    <property type="entry name" value="PRK10765.1"/>
    <property type="match status" value="1"/>
</dbReference>
<dbReference type="CDD" id="cd02146">
    <property type="entry name" value="NfsA-like"/>
    <property type="match status" value="1"/>
</dbReference>
<dbReference type="PIRSF" id="PIRSF005426">
    <property type="entry name" value="Frp"/>
    <property type="match status" value="1"/>
</dbReference>
<dbReference type="EMBL" id="CP027059">
    <property type="protein sequence ID" value="UQZ85770.1"/>
    <property type="molecule type" value="Genomic_DNA"/>
</dbReference>